<keyword evidence="4" id="KW-0238">DNA-binding</keyword>
<reference evidence="7" key="1">
    <citation type="journal article" date="2023" name="Front. Microbiol.">
        <title>Ralstonia chuxiongensis sp. nov., Ralstonia mojiangensis sp. nov., and Ralstonia soli sp. nov., isolated from tobacco fields, are three novel species in the family Burkholderiaceae.</title>
        <authorList>
            <person name="Lu C.H."/>
            <person name="Zhang Y.Y."/>
            <person name="Jiang N."/>
            <person name="Chen W."/>
            <person name="Shao X."/>
            <person name="Zhao Z.M."/>
            <person name="Lu W.L."/>
            <person name="Hu X."/>
            <person name="Xi Y.X."/>
            <person name="Zou S.Y."/>
            <person name="Wei Q.J."/>
            <person name="Lin Z.L."/>
            <person name="Gong L."/>
            <person name="Gai X.T."/>
            <person name="Zhang L.Q."/>
            <person name="Li J.Y."/>
            <person name="Jin Y."/>
            <person name="Xia Z.Y."/>
        </authorList>
    </citation>
    <scope>NUCLEOTIDE SEQUENCE</scope>
    <source>
        <strain evidence="7">22TCCZM01-4</strain>
    </source>
</reference>
<dbReference type="GO" id="GO:0008483">
    <property type="term" value="F:transaminase activity"/>
    <property type="evidence" value="ECO:0007669"/>
    <property type="project" value="UniProtKB-KW"/>
</dbReference>
<dbReference type="SMART" id="SM00345">
    <property type="entry name" value="HTH_GNTR"/>
    <property type="match status" value="1"/>
</dbReference>
<proteinExistence type="inferred from homology"/>
<dbReference type="InterPro" id="IPR015422">
    <property type="entry name" value="PyrdxlP-dep_Trfase_small"/>
</dbReference>
<keyword evidence="5" id="KW-0804">Transcription</keyword>
<dbReference type="PROSITE" id="PS50949">
    <property type="entry name" value="HTH_GNTR"/>
    <property type="match status" value="1"/>
</dbReference>
<dbReference type="Gene3D" id="3.90.1150.10">
    <property type="entry name" value="Aspartate Aminotransferase, domain 1"/>
    <property type="match status" value="1"/>
</dbReference>
<keyword evidence="7" id="KW-0032">Aminotransferase</keyword>
<gene>
    <name evidence="7" type="ORF">N5I87_24875</name>
</gene>
<dbReference type="GO" id="GO:0003700">
    <property type="term" value="F:DNA-binding transcription factor activity"/>
    <property type="evidence" value="ECO:0007669"/>
    <property type="project" value="InterPro"/>
</dbReference>
<dbReference type="Proteomes" id="UP001164374">
    <property type="component" value="Unassembled WGS sequence"/>
</dbReference>
<name>A0AAE3LH93_9RALS</name>
<dbReference type="AlphaFoldDB" id="A0AAE3LH93"/>
<accession>A0AAE3LH93</accession>
<dbReference type="Pfam" id="PF00155">
    <property type="entry name" value="Aminotran_1_2"/>
    <property type="match status" value="1"/>
</dbReference>
<dbReference type="PANTHER" id="PTHR46577:SF1">
    <property type="entry name" value="HTH-TYPE TRANSCRIPTIONAL REGULATORY PROTEIN GABR"/>
    <property type="match status" value="1"/>
</dbReference>
<dbReference type="InterPro" id="IPR036390">
    <property type="entry name" value="WH_DNA-bd_sf"/>
</dbReference>
<dbReference type="InterPro" id="IPR000524">
    <property type="entry name" value="Tscrpt_reg_HTH_GntR"/>
</dbReference>
<dbReference type="InterPro" id="IPR036388">
    <property type="entry name" value="WH-like_DNA-bd_sf"/>
</dbReference>
<evidence type="ECO:0000256" key="4">
    <source>
        <dbReference type="ARBA" id="ARBA00023125"/>
    </source>
</evidence>
<evidence type="ECO:0000256" key="1">
    <source>
        <dbReference type="ARBA" id="ARBA00005384"/>
    </source>
</evidence>
<dbReference type="Gene3D" id="1.10.10.10">
    <property type="entry name" value="Winged helix-like DNA-binding domain superfamily/Winged helix DNA-binding domain"/>
    <property type="match status" value="1"/>
</dbReference>
<dbReference type="EMBL" id="JAOCQJ010000010">
    <property type="protein sequence ID" value="MCT7319266.1"/>
    <property type="molecule type" value="Genomic_DNA"/>
</dbReference>
<feature type="domain" description="HTH gntR-type" evidence="6">
    <location>
        <begin position="17"/>
        <end position="85"/>
    </location>
</feature>
<dbReference type="CDD" id="cd07377">
    <property type="entry name" value="WHTH_GntR"/>
    <property type="match status" value="1"/>
</dbReference>
<comment type="similarity">
    <text evidence="1">In the C-terminal section; belongs to the class-I pyridoxal-phosphate-dependent aminotransferase family.</text>
</comment>
<dbReference type="RefSeq" id="WP_260800996.1">
    <property type="nucleotide sequence ID" value="NZ_JAOCQJ010000010.1"/>
</dbReference>
<evidence type="ECO:0000256" key="5">
    <source>
        <dbReference type="ARBA" id="ARBA00023163"/>
    </source>
</evidence>
<evidence type="ECO:0000259" key="6">
    <source>
        <dbReference type="PROSITE" id="PS50949"/>
    </source>
</evidence>
<dbReference type="GO" id="GO:0003677">
    <property type="term" value="F:DNA binding"/>
    <property type="evidence" value="ECO:0007669"/>
    <property type="project" value="UniProtKB-KW"/>
</dbReference>
<keyword evidence="2" id="KW-0663">Pyridoxal phosphate</keyword>
<dbReference type="Pfam" id="PF00392">
    <property type="entry name" value="GntR"/>
    <property type="match status" value="1"/>
</dbReference>
<dbReference type="CDD" id="cd00609">
    <property type="entry name" value="AAT_like"/>
    <property type="match status" value="1"/>
</dbReference>
<evidence type="ECO:0000313" key="8">
    <source>
        <dbReference type="Proteomes" id="UP001164374"/>
    </source>
</evidence>
<dbReference type="GO" id="GO:0030170">
    <property type="term" value="F:pyridoxal phosphate binding"/>
    <property type="evidence" value="ECO:0007669"/>
    <property type="project" value="InterPro"/>
</dbReference>
<keyword evidence="7" id="KW-0808">Transferase</keyword>
<keyword evidence="3" id="KW-0805">Transcription regulation</keyword>
<evidence type="ECO:0000256" key="2">
    <source>
        <dbReference type="ARBA" id="ARBA00022898"/>
    </source>
</evidence>
<reference evidence="7" key="2">
    <citation type="submission" date="2023-02" db="EMBL/GenBank/DDBJ databases">
        <authorList>
            <person name="Lu C.-H."/>
        </authorList>
    </citation>
    <scope>NUCLEOTIDE SEQUENCE</scope>
    <source>
        <strain evidence="7">22TCCZM01-4</strain>
    </source>
</reference>
<dbReference type="SUPFAM" id="SSF46785">
    <property type="entry name" value="Winged helix' DNA-binding domain"/>
    <property type="match status" value="1"/>
</dbReference>
<evidence type="ECO:0000313" key="7">
    <source>
        <dbReference type="EMBL" id="MCT7319266.1"/>
    </source>
</evidence>
<dbReference type="SUPFAM" id="SSF53383">
    <property type="entry name" value="PLP-dependent transferases"/>
    <property type="match status" value="1"/>
</dbReference>
<organism evidence="7 8">
    <name type="scientific">Ralstonia mojiangensis</name>
    <dbReference type="NCBI Taxonomy" id="2953895"/>
    <lineage>
        <taxon>Bacteria</taxon>
        <taxon>Pseudomonadati</taxon>
        <taxon>Pseudomonadota</taxon>
        <taxon>Betaproteobacteria</taxon>
        <taxon>Burkholderiales</taxon>
        <taxon>Burkholderiaceae</taxon>
        <taxon>Ralstonia</taxon>
    </lineage>
</organism>
<sequence>MSGLTNQWIKRIAGSSKPAYLLIPDLIEEAVSSGQLRARDRLPALRDLAEALQLNYTTVARGYGEARKRGLIDSKTGSGTYVRGRPQSVPLRAGTAAEMTMNMPPEPPSMTARLRESMISALAASDPYTLMRYQDFGGTPADRSIAAAWLRRLVPASKAETVLITPGIHSALVALLSQLSGPDQVICVDTLAYPGVKAIAAQFNIRLQALSDDEDGPLPYAFELLCKTQRPAALYCNPTIQNPSTRTVSQTRREQLAEIALRYSVPIIEDDAYGMLPESTPDTFAALAPELTYYVTGMSKCFGAGLRIAFIHAPTPRQAQRLAGALRATTVMASPVNTLLTTSWIKDGTVDAMLKAIREENTARQIIAREVLNGRDYDADLEGFHLWLRLPPGNEWRPSELALHLRSRGIGAVSSAAFSTDGNPPDAIRVCLGGPSERDEVEDSLRIINDTIDDPHHLHSALL</sequence>
<dbReference type="InterPro" id="IPR015424">
    <property type="entry name" value="PyrdxlP-dep_Trfase"/>
</dbReference>
<dbReference type="Gene3D" id="3.40.640.10">
    <property type="entry name" value="Type I PLP-dependent aspartate aminotransferase-like (Major domain)"/>
    <property type="match status" value="1"/>
</dbReference>
<protein>
    <submittedName>
        <fullName evidence="7">PLP-dependent aminotransferase family protein</fullName>
    </submittedName>
</protein>
<dbReference type="InterPro" id="IPR015421">
    <property type="entry name" value="PyrdxlP-dep_Trfase_major"/>
</dbReference>
<dbReference type="PANTHER" id="PTHR46577">
    <property type="entry name" value="HTH-TYPE TRANSCRIPTIONAL REGULATORY PROTEIN GABR"/>
    <property type="match status" value="1"/>
</dbReference>
<comment type="caution">
    <text evidence="7">The sequence shown here is derived from an EMBL/GenBank/DDBJ whole genome shotgun (WGS) entry which is preliminary data.</text>
</comment>
<dbReference type="InterPro" id="IPR004839">
    <property type="entry name" value="Aminotransferase_I/II_large"/>
</dbReference>
<dbReference type="InterPro" id="IPR051446">
    <property type="entry name" value="HTH_trans_reg/aminotransferase"/>
</dbReference>
<evidence type="ECO:0000256" key="3">
    <source>
        <dbReference type="ARBA" id="ARBA00023015"/>
    </source>
</evidence>